<name>A0A1A5YD81_9BACL</name>
<comment type="subcellular location">
    <subcellularLocation>
        <location evidence="5">Secreted</location>
    </subcellularLocation>
    <subcellularLocation>
        <location evidence="5">Bacterial flagellum</location>
    </subcellularLocation>
</comment>
<dbReference type="GO" id="GO:0005576">
    <property type="term" value="C:extracellular region"/>
    <property type="evidence" value="ECO:0007669"/>
    <property type="project" value="UniProtKB-SubCell"/>
</dbReference>
<protein>
    <recommendedName>
        <fullName evidence="5">Flagellar hook-associated protein 2</fullName>
        <shortName evidence="5">HAP2</shortName>
    </recommendedName>
    <alternativeName>
        <fullName evidence="5">Flagellar cap protein</fullName>
    </alternativeName>
</protein>
<dbReference type="STRING" id="1844972.A7K91_06260"/>
<keyword evidence="9" id="KW-1185">Reference proteome</keyword>
<comment type="subunit">
    <text evidence="2 5">Homopentamer.</text>
</comment>
<accession>A0A1A5YD81</accession>
<evidence type="ECO:0000256" key="2">
    <source>
        <dbReference type="ARBA" id="ARBA00011255"/>
    </source>
</evidence>
<dbReference type="Proteomes" id="UP000092024">
    <property type="component" value="Unassembled WGS sequence"/>
</dbReference>
<evidence type="ECO:0000256" key="3">
    <source>
        <dbReference type="ARBA" id="ARBA00023054"/>
    </source>
</evidence>
<dbReference type="InterPro" id="IPR010809">
    <property type="entry name" value="FliD_C"/>
</dbReference>
<dbReference type="Pfam" id="PF02465">
    <property type="entry name" value="FliD_N"/>
    <property type="match status" value="1"/>
</dbReference>
<evidence type="ECO:0000259" key="7">
    <source>
        <dbReference type="Pfam" id="PF07195"/>
    </source>
</evidence>
<organism evidence="8 9">
    <name type="scientific">Paenibacillus oryzae</name>
    <dbReference type="NCBI Taxonomy" id="1844972"/>
    <lineage>
        <taxon>Bacteria</taxon>
        <taxon>Bacillati</taxon>
        <taxon>Bacillota</taxon>
        <taxon>Bacilli</taxon>
        <taxon>Bacillales</taxon>
        <taxon>Paenibacillaceae</taxon>
        <taxon>Paenibacillus</taxon>
    </lineage>
</organism>
<keyword evidence="5" id="KW-0964">Secreted</keyword>
<comment type="similarity">
    <text evidence="1 5">Belongs to the FliD family.</text>
</comment>
<proteinExistence type="inferred from homology"/>
<comment type="caution">
    <text evidence="8">The sequence shown here is derived from an EMBL/GenBank/DDBJ whole genome shotgun (WGS) entry which is preliminary data.</text>
</comment>
<dbReference type="OrthoDB" id="9776025at2"/>
<dbReference type="AlphaFoldDB" id="A0A1A5YD81"/>
<dbReference type="PANTHER" id="PTHR30288">
    <property type="entry name" value="FLAGELLAR CAP/ASSEMBLY PROTEIN FLID"/>
    <property type="match status" value="1"/>
</dbReference>
<feature type="domain" description="Flagellar hook-associated protein 2 N-terminal" evidence="6">
    <location>
        <begin position="8"/>
        <end position="107"/>
    </location>
</feature>
<evidence type="ECO:0000256" key="5">
    <source>
        <dbReference type="RuleBase" id="RU362066"/>
    </source>
</evidence>
<dbReference type="Pfam" id="PF07195">
    <property type="entry name" value="FliD_C"/>
    <property type="match status" value="1"/>
</dbReference>
<evidence type="ECO:0000313" key="9">
    <source>
        <dbReference type="Proteomes" id="UP000092024"/>
    </source>
</evidence>
<gene>
    <name evidence="8" type="ORF">A7K91_06260</name>
</gene>
<reference evidence="8 9" key="1">
    <citation type="submission" date="2016-05" db="EMBL/GenBank/DDBJ databases">
        <title>Paenibacillus oryzae. sp. nov., isolated from the rice root.</title>
        <authorList>
            <person name="Zhang J."/>
            <person name="Zhang X."/>
        </authorList>
    </citation>
    <scope>NUCLEOTIDE SEQUENCE [LARGE SCALE GENOMIC DNA]</scope>
    <source>
        <strain evidence="8 9">1DrF-4</strain>
    </source>
</reference>
<evidence type="ECO:0000259" key="6">
    <source>
        <dbReference type="Pfam" id="PF02465"/>
    </source>
</evidence>
<dbReference type="InterPro" id="IPR003481">
    <property type="entry name" value="FliD_N"/>
</dbReference>
<evidence type="ECO:0000256" key="1">
    <source>
        <dbReference type="ARBA" id="ARBA00009764"/>
    </source>
</evidence>
<dbReference type="GO" id="GO:0009424">
    <property type="term" value="C:bacterial-type flagellum hook"/>
    <property type="evidence" value="ECO:0007669"/>
    <property type="project" value="UniProtKB-UniRule"/>
</dbReference>
<dbReference type="InterPro" id="IPR040026">
    <property type="entry name" value="FliD"/>
</dbReference>
<feature type="domain" description="Flagellar hook-associated protein 2 C-terminal" evidence="7">
    <location>
        <begin position="220"/>
        <end position="493"/>
    </location>
</feature>
<evidence type="ECO:0000313" key="8">
    <source>
        <dbReference type="EMBL" id="OBR63553.1"/>
    </source>
</evidence>
<comment type="function">
    <text evidence="5">Required for morphogenesis and for the elongation of the flagellar filament by facilitating polymerization of the flagellin monomers at the tip of growing filament. Forms a capping structure, which prevents flagellin subunits (transported through the central channel of the flagellum) from leaking out without polymerization at the distal end.</text>
</comment>
<dbReference type="GO" id="GO:0071973">
    <property type="term" value="P:bacterial-type flagellum-dependent cell motility"/>
    <property type="evidence" value="ECO:0007669"/>
    <property type="project" value="TreeGrafter"/>
</dbReference>
<dbReference type="EMBL" id="LYPA01000071">
    <property type="protein sequence ID" value="OBR63553.1"/>
    <property type="molecule type" value="Genomic_DNA"/>
</dbReference>
<dbReference type="GO" id="GO:0007155">
    <property type="term" value="P:cell adhesion"/>
    <property type="evidence" value="ECO:0007669"/>
    <property type="project" value="InterPro"/>
</dbReference>
<keyword evidence="4 5" id="KW-0975">Bacterial flagellum</keyword>
<evidence type="ECO:0000256" key="4">
    <source>
        <dbReference type="ARBA" id="ARBA00023143"/>
    </source>
</evidence>
<dbReference type="PANTHER" id="PTHR30288:SF0">
    <property type="entry name" value="FLAGELLAR HOOK-ASSOCIATED PROTEIN 2"/>
    <property type="match status" value="1"/>
</dbReference>
<keyword evidence="3" id="KW-0175">Coiled coil</keyword>
<dbReference type="GO" id="GO:0009421">
    <property type="term" value="C:bacterial-type flagellum filament cap"/>
    <property type="evidence" value="ECO:0007669"/>
    <property type="project" value="InterPro"/>
</dbReference>
<sequence length="503" mass="54126">MRMTGLASGMDIDSIVKQMMEARRAPLVKLQQKSLGIEYKQEAYRSVSTALVDLRNNKLQNNLSMSSAINAKKATVTGNTSAISVTTSSTGAPAGVFNVTVKELGTAASVKLTLAGSGEADKVKLSSLGFTSGSIELVDDTDADPAKHKKVSISYNSDDTLQSLLNKINNNKEANVTALYNSSTGEIAMASKTSGKRSIDFGAGTPAGAAITNKVVGKEGTAEINGLTMTATNNRITVNGVIIQLNHETPVGESSTITVGTDSAKILENIKTFISEYNKVLDTLNGKLGEDKYRSYAPLTDEQREGLTDKQAELWDSKAKSGLLKNDGILSQTVSQLREALISDFGPTRGFNIQSIGITTGQWHEKGKLVIQDESKLLAAIENDPDQIMQLFTARSPDKPAERYTKVNNKDSGIFTRVSDVLMESIKLLSEKAGTSQVSTSLTGTFLETSLLGTEKRQINDRITNLNRQLLALETQYYKKFTAMESAINKFNSQSSSLSGFLG</sequence>